<protein>
    <submittedName>
        <fullName evidence="1">Glycerol-3-phosphate responsive antiterminator</fullName>
    </submittedName>
</protein>
<evidence type="ECO:0000313" key="2">
    <source>
        <dbReference type="Proteomes" id="UP000543642"/>
    </source>
</evidence>
<dbReference type="InterPro" id="IPR013785">
    <property type="entry name" value="Aldolase_TIM"/>
</dbReference>
<dbReference type="EMBL" id="JACHFW010000001">
    <property type="protein sequence ID" value="MBB5263017.1"/>
    <property type="molecule type" value="Genomic_DNA"/>
</dbReference>
<dbReference type="PANTHER" id="PTHR35787:SF1">
    <property type="entry name" value="GLYCEROL UPTAKE OPERON ANTITERMINATOR REGULATORY PROTEIN"/>
    <property type="match status" value="1"/>
</dbReference>
<reference evidence="1 2" key="1">
    <citation type="submission" date="2020-08" db="EMBL/GenBank/DDBJ databases">
        <title>Genomic Encyclopedia of Type Strains, Phase IV (KMG-IV): sequencing the most valuable type-strain genomes for metagenomic binning, comparative biology and taxonomic classification.</title>
        <authorList>
            <person name="Goeker M."/>
        </authorList>
    </citation>
    <scope>NUCLEOTIDE SEQUENCE [LARGE SCALE GENOMIC DNA]</scope>
    <source>
        <strain evidence="1 2">DSM 106146</strain>
    </source>
</reference>
<dbReference type="PIRSF" id="PIRSF016897">
    <property type="entry name" value="GlpP"/>
    <property type="match status" value="1"/>
</dbReference>
<keyword evidence="2" id="KW-1185">Reference proteome</keyword>
<gene>
    <name evidence="1" type="ORF">HNP82_000111</name>
</gene>
<name>A0A7W8M3Y9_9FIRM</name>
<dbReference type="SUPFAM" id="SSF110391">
    <property type="entry name" value="GlpP-like"/>
    <property type="match status" value="1"/>
</dbReference>
<dbReference type="Proteomes" id="UP000543642">
    <property type="component" value="Unassembled WGS sequence"/>
</dbReference>
<comment type="caution">
    <text evidence="1">The sequence shown here is derived from an EMBL/GenBank/DDBJ whole genome shotgun (WGS) entry which is preliminary data.</text>
</comment>
<dbReference type="AlphaFoldDB" id="A0A7W8M3Y9"/>
<sequence length="188" mass="20746">MNRDFIRAIEDSPVIGAVKTMEGLEKCLTSDIGVIFILFGDICNIGEIVDKVKDRGRLAMVHLDLIAGLGNKEIVVDFIKKYTHADGIITTRSSMIRRAKELGLYTVQRFFVLDSLAFESIGRQLFSSHPDVIEVLPGLMPKVIRKLVKICHVPVIAGGLIGDKEDVLTMLDAGAMAISSTNENTWFI</sequence>
<dbReference type="GO" id="GO:0006355">
    <property type="term" value="P:regulation of DNA-templated transcription"/>
    <property type="evidence" value="ECO:0007669"/>
    <property type="project" value="InterPro"/>
</dbReference>
<dbReference type="InterPro" id="IPR006699">
    <property type="entry name" value="GlpP"/>
</dbReference>
<evidence type="ECO:0000313" key="1">
    <source>
        <dbReference type="EMBL" id="MBB5263017.1"/>
    </source>
</evidence>
<organism evidence="1 2">
    <name type="scientific">Catenibacillus scindens</name>
    <dbReference type="NCBI Taxonomy" id="673271"/>
    <lineage>
        <taxon>Bacteria</taxon>
        <taxon>Bacillati</taxon>
        <taxon>Bacillota</taxon>
        <taxon>Clostridia</taxon>
        <taxon>Lachnospirales</taxon>
        <taxon>Lachnospiraceae</taxon>
        <taxon>Catenibacillus</taxon>
    </lineage>
</organism>
<dbReference type="Gene3D" id="3.20.20.70">
    <property type="entry name" value="Aldolase class I"/>
    <property type="match status" value="1"/>
</dbReference>
<accession>A0A7W8M3Y9</accession>
<proteinExistence type="predicted"/>
<dbReference type="GO" id="GO:0006071">
    <property type="term" value="P:glycerol metabolic process"/>
    <property type="evidence" value="ECO:0007669"/>
    <property type="project" value="InterPro"/>
</dbReference>
<dbReference type="PANTHER" id="PTHR35787">
    <property type="entry name" value="GLYCEROL UPTAKE OPERON ANTITERMINATOR REGULATORY PROTEIN"/>
    <property type="match status" value="1"/>
</dbReference>
<dbReference type="RefSeq" id="WP_183770283.1">
    <property type="nucleotide sequence ID" value="NZ_CAWVEG010000170.1"/>
</dbReference>
<dbReference type="Pfam" id="PF04309">
    <property type="entry name" value="G3P_antiterm"/>
    <property type="match status" value="1"/>
</dbReference>